<proteinExistence type="predicted"/>
<dbReference type="EMBL" id="MVKX01000005">
    <property type="protein sequence ID" value="OOV82657.1"/>
    <property type="molecule type" value="Genomic_DNA"/>
</dbReference>
<organism evidence="1 2">
    <name type="scientific">Acinetobacter amyesii</name>
    <dbReference type="NCBI Taxonomy" id="2942470"/>
    <lineage>
        <taxon>Bacteria</taxon>
        <taxon>Pseudomonadati</taxon>
        <taxon>Pseudomonadota</taxon>
        <taxon>Gammaproteobacteria</taxon>
        <taxon>Moraxellales</taxon>
        <taxon>Moraxellaceae</taxon>
        <taxon>Acinetobacter</taxon>
    </lineage>
</organism>
<evidence type="ECO:0000313" key="2">
    <source>
        <dbReference type="Proteomes" id="UP000191160"/>
    </source>
</evidence>
<sequence length="322" mass="37293">MIATTHEVVRLFHEHAYPLSEKLTEMLNEHYSHQTERRGCGYTQATRVLAEYINVPRASHEFQDLKLFEQYDTHGLRKILDHSRAYHLDLSGWRHLDLNQNLNQNIQQLKQSTDFYDVLQKELQLQKSLRQIQQHANLEESKLICNLIEDLILPKSSTENQIVEVQALANKPKVGSCPMAENFFLKIAHRRVFRSGEINIFVDECGQPLFMEKLNMGDNHSCISLKPVLMNGVRIPAGSLFSVDYDAEQLVEKRENREFKGFVIPYQAISGWWFLRLTTLSVSPQNRKRAFSTHFQQQVDNGLYSPGTTELQQLIDVAKAQL</sequence>
<reference evidence="1 2" key="1">
    <citation type="submission" date="2017-02" db="EMBL/GenBank/DDBJ databases">
        <title>Acinetobacter sp. ANC 4945, whole genome shotgun sequencing project.</title>
        <authorList>
            <person name="Radolfova-Krizova L."/>
            <person name="Al Atrouni A."/>
            <person name="Nemec A."/>
        </authorList>
    </citation>
    <scope>NUCLEOTIDE SEQUENCE [LARGE SCALE GENOMIC DNA]</scope>
    <source>
        <strain evidence="1 2">ANC 4945</strain>
    </source>
</reference>
<evidence type="ECO:0000313" key="1">
    <source>
        <dbReference type="EMBL" id="OOV82657.1"/>
    </source>
</evidence>
<gene>
    <name evidence="1" type="ORF">B1202_09385</name>
</gene>
<dbReference type="RefSeq" id="WP_078190335.1">
    <property type="nucleotide sequence ID" value="NZ_JAMCOZ010000003.1"/>
</dbReference>
<keyword evidence="2" id="KW-1185">Reference proteome</keyword>
<comment type="caution">
    <text evidence="1">The sequence shown here is derived from an EMBL/GenBank/DDBJ whole genome shotgun (WGS) entry which is preliminary data.</text>
</comment>
<accession>A0A1T1GYY5</accession>
<protein>
    <submittedName>
        <fullName evidence="1">Uncharacterized protein</fullName>
    </submittedName>
</protein>
<dbReference type="AlphaFoldDB" id="A0A1T1GYY5"/>
<dbReference type="Proteomes" id="UP000191160">
    <property type="component" value="Unassembled WGS sequence"/>
</dbReference>
<name>A0A1T1GYY5_9GAMM</name>